<sequence length="646" mass="73141">MYHQLRLKTIFCLKSLSHFKHQRYSSSNLTFTNPNAHLTPTTSLNQQDFTYIVSSNKKITNFIRAGNLDSALSVFNGMKFKTTITYNSILNGYSKKQGKIKEARDLFDKMPERDCFSYNTMLACYLNSGDVVAGKRFFDEMPVKDVTSWNTMISGLCRNGMMSEAEEMFLAMPEKNGRSWNAMISGYVEEGDLEAALELFKDVPTKCVVTWTSIITGYMKSRKVGLAENMFKEMPEKNLATWNAMIAGYVENGRAEDGLLLFRKMIDLRVEVNQSSLSSVLLGCSNLSELKFGKQVHQLVSRSPLSVDTTVGTALISMYCKCGNLEDASKLFLEMPFKDIVTWNAMISGYAQHGQGKESIRLFDEMTNQGLTPDRITFVGVLIGCSHAGFVDLGTQYFENMEASYGVKQTSDHYSCMVDLLGRAGKLAEAKELIAKMPFRPHAAVFGTLLGACRIHKNVEMAEYAATNLLNCNPLNAAGYVQLANIYALKNEWANVSMIRKSMKQTRVVKYPGYSWIEIKNVVHEFRSGDRIHPELKDIHNKLYELERKMKLAGYVPDLDFALHDVEEDQKEQLLLRHSEKLAIAFGLLRLPTEIPIRVFKNLRVCGDCHQATKFISEIEGREIIVRDSSRFHHFKDGKCSCGDYW</sequence>
<dbReference type="Pfam" id="PF13041">
    <property type="entry name" value="PPR_2"/>
    <property type="match status" value="3"/>
</dbReference>
<dbReference type="PANTHER" id="PTHR47926:SF410">
    <property type="entry name" value="(WILD MALAYSIAN BANANA) HYPOTHETICAL PROTEIN"/>
    <property type="match status" value="1"/>
</dbReference>
<evidence type="ECO:0000256" key="2">
    <source>
        <dbReference type="ARBA" id="ARBA00022737"/>
    </source>
</evidence>
<keyword evidence="6" id="KW-1185">Reference proteome</keyword>
<dbReference type="Pfam" id="PF20431">
    <property type="entry name" value="E_motif"/>
    <property type="match status" value="1"/>
</dbReference>
<dbReference type="GO" id="GO:0003723">
    <property type="term" value="F:RNA binding"/>
    <property type="evidence" value="ECO:0007669"/>
    <property type="project" value="InterPro"/>
</dbReference>
<dbReference type="GO" id="GO:0008270">
    <property type="term" value="F:zinc ion binding"/>
    <property type="evidence" value="ECO:0007669"/>
    <property type="project" value="InterPro"/>
</dbReference>
<protein>
    <recommendedName>
        <fullName evidence="4">DYW domain-containing protein</fullName>
    </recommendedName>
</protein>
<dbReference type="AlphaFoldDB" id="A0AAV3QWW3"/>
<dbReference type="Pfam" id="PF14432">
    <property type="entry name" value="DYW_deaminase"/>
    <property type="match status" value="1"/>
</dbReference>
<dbReference type="Gene3D" id="1.25.40.10">
    <property type="entry name" value="Tetratricopeptide repeat domain"/>
    <property type="match status" value="4"/>
</dbReference>
<dbReference type="FunFam" id="1.25.40.10:FF:000553">
    <property type="entry name" value="Pentatricopeptide repeat-containing protein, mitochondrial"/>
    <property type="match status" value="1"/>
</dbReference>
<comment type="caution">
    <text evidence="5">The sequence shown here is derived from an EMBL/GenBank/DDBJ whole genome shotgun (WGS) entry which is preliminary data.</text>
</comment>
<comment type="similarity">
    <text evidence="1">Belongs to the PPR family. PCMP-H subfamily.</text>
</comment>
<dbReference type="InterPro" id="IPR046960">
    <property type="entry name" value="PPR_At4g14850-like_plant"/>
</dbReference>
<feature type="repeat" description="PPR" evidence="3">
    <location>
        <begin position="207"/>
        <end position="237"/>
    </location>
</feature>
<evidence type="ECO:0000256" key="1">
    <source>
        <dbReference type="ARBA" id="ARBA00006643"/>
    </source>
</evidence>
<dbReference type="Pfam" id="PF01535">
    <property type="entry name" value="PPR"/>
    <property type="match status" value="6"/>
</dbReference>
<keyword evidence="2" id="KW-0677">Repeat</keyword>
<organism evidence="5 6">
    <name type="scientific">Lithospermum erythrorhizon</name>
    <name type="common">Purple gromwell</name>
    <name type="synonym">Lithospermum officinale var. erythrorhizon</name>
    <dbReference type="NCBI Taxonomy" id="34254"/>
    <lineage>
        <taxon>Eukaryota</taxon>
        <taxon>Viridiplantae</taxon>
        <taxon>Streptophyta</taxon>
        <taxon>Embryophyta</taxon>
        <taxon>Tracheophyta</taxon>
        <taxon>Spermatophyta</taxon>
        <taxon>Magnoliopsida</taxon>
        <taxon>eudicotyledons</taxon>
        <taxon>Gunneridae</taxon>
        <taxon>Pentapetalae</taxon>
        <taxon>asterids</taxon>
        <taxon>lamiids</taxon>
        <taxon>Boraginales</taxon>
        <taxon>Boraginaceae</taxon>
        <taxon>Boraginoideae</taxon>
        <taxon>Lithospermeae</taxon>
        <taxon>Lithospermum</taxon>
    </lineage>
</organism>
<evidence type="ECO:0000256" key="3">
    <source>
        <dbReference type="PROSITE-ProRule" id="PRU00708"/>
    </source>
</evidence>
<dbReference type="PANTHER" id="PTHR47926">
    <property type="entry name" value="PENTATRICOPEPTIDE REPEAT-CONTAINING PROTEIN"/>
    <property type="match status" value="1"/>
</dbReference>
<accession>A0AAV3QWW3</accession>
<dbReference type="EMBL" id="BAABME010006362">
    <property type="protein sequence ID" value="GAA0168144.1"/>
    <property type="molecule type" value="Genomic_DNA"/>
</dbReference>
<gene>
    <name evidence="5" type="ORF">LIER_22927</name>
</gene>
<dbReference type="InterPro" id="IPR032867">
    <property type="entry name" value="DYW_dom"/>
</dbReference>
<dbReference type="GO" id="GO:0009451">
    <property type="term" value="P:RNA modification"/>
    <property type="evidence" value="ECO:0007669"/>
    <property type="project" value="InterPro"/>
</dbReference>
<dbReference type="InterPro" id="IPR002885">
    <property type="entry name" value="PPR_rpt"/>
</dbReference>
<feature type="domain" description="DYW" evidence="4">
    <location>
        <begin position="554"/>
        <end position="646"/>
    </location>
</feature>
<feature type="repeat" description="PPR" evidence="3">
    <location>
        <begin position="308"/>
        <end position="338"/>
    </location>
</feature>
<name>A0AAV3QWW3_LITER</name>
<feature type="repeat" description="PPR" evidence="3">
    <location>
        <begin position="145"/>
        <end position="179"/>
    </location>
</feature>
<reference evidence="5 6" key="1">
    <citation type="submission" date="2024-01" db="EMBL/GenBank/DDBJ databases">
        <title>The complete chloroplast genome sequence of Lithospermum erythrorhizon: insights into the phylogenetic relationship among Boraginaceae species and the maternal lineages of purple gromwells.</title>
        <authorList>
            <person name="Okada T."/>
            <person name="Watanabe K."/>
        </authorList>
    </citation>
    <scope>NUCLEOTIDE SEQUENCE [LARGE SCALE GENOMIC DNA]</scope>
</reference>
<dbReference type="NCBIfam" id="TIGR00756">
    <property type="entry name" value="PPR"/>
    <property type="match status" value="8"/>
</dbReference>
<evidence type="ECO:0000313" key="6">
    <source>
        <dbReference type="Proteomes" id="UP001454036"/>
    </source>
</evidence>
<dbReference type="FunFam" id="1.25.40.10:FF:000144">
    <property type="entry name" value="Pentatricopeptide repeat-containing protein, mitochondrial"/>
    <property type="match status" value="1"/>
</dbReference>
<dbReference type="PROSITE" id="PS51375">
    <property type="entry name" value="PPR"/>
    <property type="match status" value="6"/>
</dbReference>
<proteinExistence type="inferred from homology"/>
<evidence type="ECO:0000313" key="5">
    <source>
        <dbReference type="EMBL" id="GAA0168144.1"/>
    </source>
</evidence>
<feature type="repeat" description="PPR" evidence="3">
    <location>
        <begin position="238"/>
        <end position="272"/>
    </location>
</feature>
<dbReference type="FunFam" id="1.25.40.10:FF:001074">
    <property type="entry name" value="Pentatricopeptide repeat-containing protein, mitochondrial"/>
    <property type="match status" value="1"/>
</dbReference>
<feature type="repeat" description="PPR" evidence="3">
    <location>
        <begin position="339"/>
        <end position="373"/>
    </location>
</feature>
<evidence type="ECO:0000259" key="4">
    <source>
        <dbReference type="Pfam" id="PF14432"/>
    </source>
</evidence>
<dbReference type="InterPro" id="IPR046848">
    <property type="entry name" value="E_motif"/>
</dbReference>
<dbReference type="InterPro" id="IPR011990">
    <property type="entry name" value="TPR-like_helical_dom_sf"/>
</dbReference>
<dbReference type="FunFam" id="1.25.40.10:FF:001531">
    <property type="entry name" value="Pentatricopeptide repeat-containing protein At4g16835, mitochondrial"/>
    <property type="match status" value="1"/>
</dbReference>
<dbReference type="Proteomes" id="UP001454036">
    <property type="component" value="Unassembled WGS sequence"/>
</dbReference>
<feature type="repeat" description="PPR" evidence="3">
    <location>
        <begin position="82"/>
        <end position="117"/>
    </location>
</feature>